<dbReference type="PANTHER" id="PTHR24068">
    <property type="entry name" value="UBIQUITIN-CONJUGATING ENZYME E2"/>
    <property type="match status" value="1"/>
</dbReference>
<evidence type="ECO:0000256" key="3">
    <source>
        <dbReference type="PROSITE-ProRule" id="PRU10133"/>
    </source>
</evidence>
<feature type="domain" description="UBC core" evidence="5">
    <location>
        <begin position="54"/>
        <end position="206"/>
    </location>
</feature>
<evidence type="ECO:0000313" key="7">
    <source>
        <dbReference type="Proteomes" id="UP000316270"/>
    </source>
</evidence>
<dbReference type="STRING" id="50376.A0A517LFR4"/>
<feature type="compositionally biased region" description="Low complexity" evidence="4">
    <location>
        <begin position="341"/>
        <end position="357"/>
    </location>
</feature>
<feature type="compositionally biased region" description="Basic and acidic residues" evidence="4">
    <location>
        <begin position="221"/>
        <end position="241"/>
    </location>
</feature>
<dbReference type="Pfam" id="PF00179">
    <property type="entry name" value="UQ_con"/>
    <property type="match status" value="1"/>
</dbReference>
<protein>
    <recommendedName>
        <fullName evidence="5">UBC core domain-containing protein</fullName>
    </recommendedName>
</protein>
<dbReference type="SMART" id="SM00212">
    <property type="entry name" value="UBCc"/>
    <property type="match status" value="1"/>
</dbReference>
<proteinExistence type="predicted"/>
<dbReference type="InterPro" id="IPR000608">
    <property type="entry name" value="UBC"/>
</dbReference>
<accession>A0A517LFR4</accession>
<evidence type="ECO:0000259" key="5">
    <source>
        <dbReference type="PROSITE" id="PS50127"/>
    </source>
</evidence>
<dbReference type="OrthoDB" id="10069349at2759"/>
<dbReference type="PROSITE" id="PS00183">
    <property type="entry name" value="UBC_1"/>
    <property type="match status" value="1"/>
</dbReference>
<dbReference type="AlphaFoldDB" id="A0A517LFR4"/>
<sequence>MDYKHFLHFTKAPIETYSGLNWPYVGQCFHQLTHDLFAMSLGAGFSREAEETSKSLRRLAADHGALHRDGLPPNYLFDPSKDDSFSDLTTLSVLLTGAEGTPFSSGLFALDLKMPPAYPTAAPTAFFRTKIFHPNVDPGTGAICVDTLKRDWTPTLTLRDVLVTISCLLVYPNAASALNSEAGRLLEEDFGEFERKARLWARMHAAVPAGLRGLVEEARKRGDVAGGNSKEDEAKTRAKEARGKKKVGSGGKDKEEIVFVREDGMKGVEDPFGNAAMPPFSTPDGGKMAAPTGMGLGLAFKSTAGMDDSSILMDLDTPSQQPPPLAPRRRQKTYAFDQQPAAASATTAASFSTNLSTPTPDQASILTTNTTTPRAPTPRRARTSPQRETKGSPGRIRKPSSEDTKSWITWFDVSPMNPRENKTKRLERERNEHIRLQAAGFNIKRYNSGRFGARTGIGRL</sequence>
<evidence type="ECO:0000313" key="6">
    <source>
        <dbReference type="EMBL" id="QDS74488.1"/>
    </source>
</evidence>
<dbReference type="GO" id="GO:0016740">
    <property type="term" value="F:transferase activity"/>
    <property type="evidence" value="ECO:0007669"/>
    <property type="project" value="UniProtKB-KW"/>
</dbReference>
<feature type="active site" description="Glycyl thioester intermediate" evidence="3">
    <location>
        <position position="144"/>
    </location>
</feature>
<evidence type="ECO:0000256" key="4">
    <source>
        <dbReference type="SAM" id="MobiDB-lite"/>
    </source>
</evidence>
<gene>
    <name evidence="6" type="ORF">FKW77_006910</name>
</gene>
<dbReference type="SUPFAM" id="SSF54495">
    <property type="entry name" value="UBC-like"/>
    <property type="match status" value="1"/>
</dbReference>
<keyword evidence="1" id="KW-0808">Transferase</keyword>
<dbReference type="InterPro" id="IPR023313">
    <property type="entry name" value="UBQ-conjugating_AS"/>
</dbReference>
<dbReference type="EMBL" id="CP042195">
    <property type="protein sequence ID" value="QDS74488.1"/>
    <property type="molecule type" value="Genomic_DNA"/>
</dbReference>
<evidence type="ECO:0000256" key="1">
    <source>
        <dbReference type="ARBA" id="ARBA00022679"/>
    </source>
</evidence>
<name>A0A517LFR4_9PEZI</name>
<dbReference type="Gene3D" id="3.10.110.10">
    <property type="entry name" value="Ubiquitin Conjugating Enzyme"/>
    <property type="match status" value="1"/>
</dbReference>
<dbReference type="Proteomes" id="UP000316270">
    <property type="component" value="Chromosome 11"/>
</dbReference>
<feature type="region of interest" description="Disordered" evidence="4">
    <location>
        <begin position="221"/>
        <end position="252"/>
    </location>
</feature>
<keyword evidence="2" id="KW-0833">Ubl conjugation pathway</keyword>
<evidence type="ECO:0000256" key="2">
    <source>
        <dbReference type="ARBA" id="ARBA00022786"/>
    </source>
</evidence>
<feature type="region of interest" description="Disordered" evidence="4">
    <location>
        <begin position="309"/>
        <end position="403"/>
    </location>
</feature>
<dbReference type="InterPro" id="IPR016135">
    <property type="entry name" value="UBQ-conjugating_enzyme/RWD"/>
</dbReference>
<dbReference type="PROSITE" id="PS50127">
    <property type="entry name" value="UBC_2"/>
    <property type="match status" value="1"/>
</dbReference>
<organism evidence="6 7">
    <name type="scientific">Venturia effusa</name>
    <dbReference type="NCBI Taxonomy" id="50376"/>
    <lineage>
        <taxon>Eukaryota</taxon>
        <taxon>Fungi</taxon>
        <taxon>Dikarya</taxon>
        <taxon>Ascomycota</taxon>
        <taxon>Pezizomycotina</taxon>
        <taxon>Dothideomycetes</taxon>
        <taxon>Pleosporomycetidae</taxon>
        <taxon>Venturiales</taxon>
        <taxon>Venturiaceae</taxon>
        <taxon>Venturia</taxon>
    </lineage>
</organism>
<keyword evidence="7" id="KW-1185">Reference proteome</keyword>
<reference evidence="6 7" key="1">
    <citation type="submission" date="2019-07" db="EMBL/GenBank/DDBJ databases">
        <title>Finished genome of Venturia effusa.</title>
        <authorList>
            <person name="Young C.A."/>
            <person name="Cox M.P."/>
            <person name="Ganley A.R.D."/>
            <person name="David W.J."/>
        </authorList>
    </citation>
    <scope>NUCLEOTIDE SEQUENCE [LARGE SCALE GENOMIC DNA]</scope>
    <source>
        <strain evidence="7">albino</strain>
    </source>
</reference>